<proteinExistence type="predicted"/>
<sequence length="49" mass="5610">MEPIWQKENFSALLLKSNQKAHRVAYSLQPHKVPSASLACLSYRAKVRI</sequence>
<organism evidence="1">
    <name type="scientific">Anguilla anguilla</name>
    <name type="common">European freshwater eel</name>
    <name type="synonym">Muraena anguilla</name>
    <dbReference type="NCBI Taxonomy" id="7936"/>
    <lineage>
        <taxon>Eukaryota</taxon>
        <taxon>Metazoa</taxon>
        <taxon>Chordata</taxon>
        <taxon>Craniata</taxon>
        <taxon>Vertebrata</taxon>
        <taxon>Euteleostomi</taxon>
        <taxon>Actinopterygii</taxon>
        <taxon>Neopterygii</taxon>
        <taxon>Teleostei</taxon>
        <taxon>Anguilliformes</taxon>
        <taxon>Anguillidae</taxon>
        <taxon>Anguilla</taxon>
    </lineage>
</organism>
<reference evidence="1" key="1">
    <citation type="submission" date="2014-11" db="EMBL/GenBank/DDBJ databases">
        <authorList>
            <person name="Amaro Gonzalez C."/>
        </authorList>
    </citation>
    <scope>NUCLEOTIDE SEQUENCE</scope>
</reference>
<dbReference type="AlphaFoldDB" id="A0A0E9WV38"/>
<reference evidence="1" key="2">
    <citation type="journal article" date="2015" name="Fish Shellfish Immunol.">
        <title>Early steps in the European eel (Anguilla anguilla)-Vibrio vulnificus interaction in the gills: Role of the RtxA13 toxin.</title>
        <authorList>
            <person name="Callol A."/>
            <person name="Pajuelo D."/>
            <person name="Ebbesson L."/>
            <person name="Teles M."/>
            <person name="MacKenzie S."/>
            <person name="Amaro C."/>
        </authorList>
    </citation>
    <scope>NUCLEOTIDE SEQUENCE</scope>
</reference>
<accession>A0A0E9WV38</accession>
<protein>
    <submittedName>
        <fullName evidence="1">Uncharacterized protein</fullName>
    </submittedName>
</protein>
<evidence type="ECO:0000313" key="1">
    <source>
        <dbReference type="EMBL" id="JAH94242.1"/>
    </source>
</evidence>
<name>A0A0E9WV38_ANGAN</name>
<dbReference type="EMBL" id="GBXM01014335">
    <property type="protein sequence ID" value="JAH94242.1"/>
    <property type="molecule type" value="Transcribed_RNA"/>
</dbReference>